<keyword evidence="2" id="KW-0539">Nucleus</keyword>
<keyword evidence="4" id="KW-1185">Reference proteome</keyword>
<dbReference type="Gene3D" id="3.40.50.300">
    <property type="entry name" value="P-loop containing nucleotide triphosphate hydrolases"/>
    <property type="match status" value="1"/>
</dbReference>
<dbReference type="PANTHER" id="PTHR46765">
    <property type="entry name" value="P-LOOP CONTAINING NUCLEOSIDE TRIPHOSPHATE HYDROLASES SUPERFAMILY PROTEIN"/>
    <property type="match status" value="1"/>
</dbReference>
<evidence type="ECO:0000313" key="4">
    <source>
        <dbReference type="Proteomes" id="UP000631114"/>
    </source>
</evidence>
<comment type="caution">
    <text evidence="3">The sequence shown here is derived from an EMBL/GenBank/DDBJ whole genome shotgun (WGS) entry which is preliminary data.</text>
</comment>
<dbReference type="InterPro" id="IPR027417">
    <property type="entry name" value="P-loop_NTPase"/>
</dbReference>
<accession>A0A835M584</accession>
<dbReference type="GO" id="GO:0005634">
    <property type="term" value="C:nucleus"/>
    <property type="evidence" value="ECO:0007669"/>
    <property type="project" value="UniProtKB-SubCell"/>
</dbReference>
<dbReference type="Proteomes" id="UP000631114">
    <property type="component" value="Unassembled WGS sequence"/>
</dbReference>
<proteinExistence type="predicted"/>
<comment type="subcellular location">
    <subcellularLocation>
        <location evidence="1">Nucleus</location>
    </subcellularLocation>
</comment>
<reference evidence="3 4" key="1">
    <citation type="submission" date="2020-10" db="EMBL/GenBank/DDBJ databases">
        <title>The Coptis chinensis genome and diversification of protoberbering-type alkaloids.</title>
        <authorList>
            <person name="Wang B."/>
            <person name="Shu S."/>
            <person name="Song C."/>
            <person name="Liu Y."/>
        </authorList>
    </citation>
    <scope>NUCLEOTIDE SEQUENCE [LARGE SCALE GENOMIC DNA]</scope>
    <source>
        <strain evidence="3">HL-2020</strain>
        <tissue evidence="3">Leaf</tissue>
    </source>
</reference>
<name>A0A835M584_9MAGN</name>
<evidence type="ECO:0000256" key="1">
    <source>
        <dbReference type="ARBA" id="ARBA00004123"/>
    </source>
</evidence>
<dbReference type="PANTHER" id="PTHR46765:SF1">
    <property type="entry name" value="P-LOOP CONTAINING NUCLEOSIDE TRIPHOSPHATE HYDROLASES SUPERFAMILY PROTEIN"/>
    <property type="match status" value="1"/>
</dbReference>
<sequence length="296" mass="33229">MNDSSVVEEEEEKFISRFVSEIEGNCMAITGLDGNRVYAKMTSNVEMNDSSTKKLNIKGYANGLISEPISVLMDKMDQEALAKALQDSSESPNEVTHHETPGVSEKLWVEKYAPNSFTELLSDEQTNREVLLWLKQWDSGVFGSDIRSTKDDVLSSLRRHSTVTHHKKLSDTSFNSKNRRFPYPYKASVSNNLAQESSNFESNHGIWKKTLKGAGPPDHKDLLGRAGYLDLVLKIIQVMPVQAQTQVWVPLLSACRTHRNVQLGELVAKREVEAGCNGEKFDGRERISEGAWLEPD</sequence>
<dbReference type="EMBL" id="JADFTS010000004">
    <property type="protein sequence ID" value="KAF9611201.1"/>
    <property type="molecule type" value="Genomic_DNA"/>
</dbReference>
<protein>
    <submittedName>
        <fullName evidence="3">Uncharacterized protein</fullName>
    </submittedName>
</protein>
<dbReference type="OrthoDB" id="2195431at2759"/>
<organism evidence="3 4">
    <name type="scientific">Coptis chinensis</name>
    <dbReference type="NCBI Taxonomy" id="261450"/>
    <lineage>
        <taxon>Eukaryota</taxon>
        <taxon>Viridiplantae</taxon>
        <taxon>Streptophyta</taxon>
        <taxon>Embryophyta</taxon>
        <taxon>Tracheophyta</taxon>
        <taxon>Spermatophyta</taxon>
        <taxon>Magnoliopsida</taxon>
        <taxon>Ranunculales</taxon>
        <taxon>Ranunculaceae</taxon>
        <taxon>Coptidoideae</taxon>
        <taxon>Coptis</taxon>
    </lineage>
</organism>
<dbReference type="AlphaFoldDB" id="A0A835M584"/>
<gene>
    <name evidence="3" type="ORF">IFM89_027515</name>
</gene>
<dbReference type="InterPro" id="IPR053016">
    <property type="entry name" value="CTF18-RFC_complex"/>
</dbReference>
<evidence type="ECO:0000256" key="2">
    <source>
        <dbReference type="ARBA" id="ARBA00023242"/>
    </source>
</evidence>
<evidence type="ECO:0000313" key="3">
    <source>
        <dbReference type="EMBL" id="KAF9611201.1"/>
    </source>
</evidence>